<dbReference type="VEuPathDB" id="AmoebaDB:EIN_373450"/>
<protein>
    <recommendedName>
        <fullName evidence="1">SPRY domain-containing protein</fullName>
    </recommendedName>
</protein>
<reference evidence="2 3" key="1">
    <citation type="submission" date="2012-10" db="EMBL/GenBank/DDBJ databases">
        <authorList>
            <person name="Zafar N."/>
            <person name="Inman J."/>
            <person name="Hall N."/>
            <person name="Lorenzi H."/>
            <person name="Caler E."/>
        </authorList>
    </citation>
    <scope>NUCLEOTIDE SEQUENCE [LARGE SCALE GENOMIC DNA]</scope>
    <source>
        <strain evidence="2 3">IP1</strain>
    </source>
</reference>
<proteinExistence type="predicted"/>
<evidence type="ECO:0000313" key="2">
    <source>
        <dbReference type="EMBL" id="ELP83390.1"/>
    </source>
</evidence>
<dbReference type="EMBL" id="KB207268">
    <property type="protein sequence ID" value="ELP83390.1"/>
    <property type="molecule type" value="Genomic_DNA"/>
</dbReference>
<dbReference type="Pfam" id="PF00622">
    <property type="entry name" value="SPRY"/>
    <property type="match status" value="1"/>
</dbReference>
<evidence type="ECO:0000259" key="1">
    <source>
        <dbReference type="Pfam" id="PF00622"/>
    </source>
</evidence>
<dbReference type="Gene3D" id="2.60.120.920">
    <property type="match status" value="1"/>
</dbReference>
<sequence length="185" mass="20754">MSSLKEREFVLFILNFINPPEKVDCKVSNPGVLVTGNEIKTTVHREFHTATIQDKVKAFAVKITNPGRSALCNAMYVGMTFATTVMPTGQQWVKSGYFMSMYNGNLYSEKVTPNSKSHVYYNKRLSNDDSIVCWFNKDTKEIGFIVNGIQLGAAFTGVTQTDLLPMLVMYEADESFQVSALFKCD</sequence>
<accession>A0A0A1TU23</accession>
<gene>
    <name evidence="2" type="ORF">EIN_373450</name>
</gene>
<dbReference type="InterPro" id="IPR043136">
    <property type="entry name" value="B30.2/SPRY_sf"/>
</dbReference>
<dbReference type="GeneID" id="14882386"/>
<keyword evidence="3" id="KW-1185">Reference proteome</keyword>
<dbReference type="SUPFAM" id="SSF49899">
    <property type="entry name" value="Concanavalin A-like lectins/glucanases"/>
    <property type="match status" value="1"/>
</dbReference>
<name>A0A0A1TU23_ENTIV</name>
<dbReference type="KEGG" id="eiv:EIN_373450"/>
<feature type="domain" description="SPRY" evidence="1">
    <location>
        <begin position="74"/>
        <end position="176"/>
    </location>
</feature>
<dbReference type="Proteomes" id="UP000014680">
    <property type="component" value="Unassembled WGS sequence"/>
</dbReference>
<evidence type="ECO:0000313" key="3">
    <source>
        <dbReference type="Proteomes" id="UP000014680"/>
    </source>
</evidence>
<dbReference type="InterPro" id="IPR003877">
    <property type="entry name" value="SPRY_dom"/>
</dbReference>
<dbReference type="InterPro" id="IPR013320">
    <property type="entry name" value="ConA-like_dom_sf"/>
</dbReference>
<dbReference type="AlphaFoldDB" id="A0A0A1TU23"/>
<dbReference type="RefSeq" id="XP_004182736.1">
    <property type="nucleotide sequence ID" value="XM_004182688.1"/>
</dbReference>
<organism evidence="2 3">
    <name type="scientific">Entamoeba invadens IP1</name>
    <dbReference type="NCBI Taxonomy" id="370355"/>
    <lineage>
        <taxon>Eukaryota</taxon>
        <taxon>Amoebozoa</taxon>
        <taxon>Evosea</taxon>
        <taxon>Archamoebae</taxon>
        <taxon>Mastigamoebida</taxon>
        <taxon>Entamoebidae</taxon>
        <taxon>Entamoeba</taxon>
    </lineage>
</organism>